<evidence type="ECO:0000256" key="3">
    <source>
        <dbReference type="ARBA" id="ARBA00022692"/>
    </source>
</evidence>
<dbReference type="Pfam" id="PF03567">
    <property type="entry name" value="Sulfotransfer_2"/>
    <property type="match status" value="1"/>
</dbReference>
<evidence type="ECO:0000256" key="1">
    <source>
        <dbReference type="ARBA" id="ARBA00004323"/>
    </source>
</evidence>
<evidence type="ECO:0008006" key="10">
    <source>
        <dbReference type="Google" id="ProtNLM"/>
    </source>
</evidence>
<comment type="subcellular location">
    <subcellularLocation>
        <location evidence="1">Golgi apparatus membrane</location>
        <topology evidence="1">Single-pass type II membrane protein</topology>
    </subcellularLocation>
</comment>
<reference evidence="8 9" key="1">
    <citation type="submission" date="2018-01" db="EMBL/GenBank/DDBJ databases">
        <title>The draft genome sequence of Halioglobus japonicus S1-36.</title>
        <authorList>
            <person name="Du Z.-J."/>
            <person name="Shi M.-J."/>
        </authorList>
    </citation>
    <scope>NUCLEOTIDE SEQUENCE [LARGE SCALE GENOMIC DNA]</scope>
    <source>
        <strain evidence="8 9">S1-36</strain>
    </source>
</reference>
<evidence type="ECO:0000256" key="5">
    <source>
        <dbReference type="ARBA" id="ARBA00023034"/>
    </source>
</evidence>
<accession>A0AAP8SLT2</accession>
<keyword evidence="3" id="KW-0812">Transmembrane</keyword>
<dbReference type="GO" id="GO:0008146">
    <property type="term" value="F:sulfotransferase activity"/>
    <property type="evidence" value="ECO:0007669"/>
    <property type="project" value="InterPro"/>
</dbReference>
<dbReference type="InterPro" id="IPR005331">
    <property type="entry name" value="Sulfotransferase"/>
</dbReference>
<organism evidence="8 9">
    <name type="scientific">Halioglobus japonicus</name>
    <dbReference type="NCBI Taxonomy" id="930805"/>
    <lineage>
        <taxon>Bacteria</taxon>
        <taxon>Pseudomonadati</taxon>
        <taxon>Pseudomonadota</taxon>
        <taxon>Gammaproteobacteria</taxon>
        <taxon>Cellvibrionales</taxon>
        <taxon>Halieaceae</taxon>
        <taxon>Halioglobus</taxon>
    </lineage>
</organism>
<dbReference type="Proteomes" id="UP000235162">
    <property type="component" value="Unassembled WGS sequence"/>
</dbReference>
<evidence type="ECO:0000256" key="2">
    <source>
        <dbReference type="ARBA" id="ARBA00022679"/>
    </source>
</evidence>
<name>A0AAP8SLT2_9GAMM</name>
<dbReference type="GO" id="GO:0016051">
    <property type="term" value="P:carbohydrate biosynthetic process"/>
    <property type="evidence" value="ECO:0007669"/>
    <property type="project" value="InterPro"/>
</dbReference>
<evidence type="ECO:0000313" key="9">
    <source>
        <dbReference type="Proteomes" id="UP000235162"/>
    </source>
</evidence>
<dbReference type="InterPro" id="IPR018011">
    <property type="entry name" value="Carb_sulfotrans_8-10"/>
</dbReference>
<evidence type="ECO:0000256" key="6">
    <source>
        <dbReference type="ARBA" id="ARBA00023136"/>
    </source>
</evidence>
<protein>
    <recommendedName>
        <fullName evidence="10">Sulfotransferase family protein</fullName>
    </recommendedName>
</protein>
<dbReference type="KEGG" id="hja:BST95_19100"/>
<proteinExistence type="predicted"/>
<dbReference type="RefSeq" id="WP_084200969.1">
    <property type="nucleotide sequence ID" value="NZ_BMYL01000006.1"/>
</dbReference>
<keyword evidence="7" id="KW-0325">Glycoprotein</keyword>
<evidence type="ECO:0000256" key="7">
    <source>
        <dbReference type="ARBA" id="ARBA00023180"/>
    </source>
</evidence>
<keyword evidence="9" id="KW-1185">Reference proteome</keyword>
<dbReference type="EMBL" id="PKUR01000005">
    <property type="protein sequence ID" value="PLW84691.1"/>
    <property type="molecule type" value="Genomic_DNA"/>
</dbReference>
<keyword evidence="2" id="KW-0808">Transferase</keyword>
<dbReference type="PANTHER" id="PTHR12137">
    <property type="entry name" value="CARBOHYDRATE SULFOTRANSFERASE"/>
    <property type="match status" value="1"/>
</dbReference>
<gene>
    <name evidence="8" type="ORF">C0029_16935</name>
</gene>
<sequence>MIPLASAEYRYTYYFNAKSASSSYRSLFVDLHRQELPEPQRATLNIHNAFQHFNPVLRGTGCDRFSYTIVRHPYPRLVSAYLDKCVDINTPQAQRFQVQDHVQWMYRQIFAALGRDPDWEKGFSFLEFLHYLEQAFEQRRPLDIHFDRQWNSRTKIDTYYRIEDPVDSLLDIFRAGFGDAYESLDLEDRVIDTASNKLNRSFSGEYQTQYQGAKLAGCDFAELNALIEQGQRFSYEDFMTDESMRLLSAIYAEEMKAYHYSPELDCPIAPE</sequence>
<evidence type="ECO:0000313" key="8">
    <source>
        <dbReference type="EMBL" id="PLW84691.1"/>
    </source>
</evidence>
<evidence type="ECO:0000256" key="4">
    <source>
        <dbReference type="ARBA" id="ARBA00022989"/>
    </source>
</evidence>
<dbReference type="PANTHER" id="PTHR12137:SF54">
    <property type="entry name" value="CARBOHYDRATE SULFOTRANSFERASE"/>
    <property type="match status" value="1"/>
</dbReference>
<keyword evidence="6" id="KW-0472">Membrane</keyword>
<dbReference type="AlphaFoldDB" id="A0AAP8SLT2"/>
<keyword evidence="4" id="KW-1133">Transmembrane helix</keyword>
<dbReference type="GO" id="GO:0016020">
    <property type="term" value="C:membrane"/>
    <property type="evidence" value="ECO:0007669"/>
    <property type="project" value="InterPro"/>
</dbReference>
<keyword evidence="5" id="KW-0333">Golgi apparatus</keyword>
<comment type="caution">
    <text evidence="8">The sequence shown here is derived from an EMBL/GenBank/DDBJ whole genome shotgun (WGS) entry which is preliminary data.</text>
</comment>